<evidence type="ECO:0000313" key="3">
    <source>
        <dbReference type="Proteomes" id="UP000078407"/>
    </source>
</evidence>
<dbReference type="SUPFAM" id="SSF101801">
    <property type="entry name" value="Surface presentation of antigens (SPOA)"/>
    <property type="match status" value="1"/>
</dbReference>
<protein>
    <recommendedName>
        <fullName evidence="1">Flagellar motor switch protein FliN-like C-terminal domain-containing protein</fullName>
    </recommendedName>
</protein>
<accession>A0ABX2W8V3</accession>
<dbReference type="RefSeq" id="WP_064544142.1">
    <property type="nucleotide sequence ID" value="NZ_LXEQ01000033.1"/>
</dbReference>
<evidence type="ECO:0000259" key="1">
    <source>
        <dbReference type="Pfam" id="PF01052"/>
    </source>
</evidence>
<feature type="domain" description="Flagellar motor switch protein FliN-like C-terminal" evidence="1">
    <location>
        <begin position="222"/>
        <end position="289"/>
    </location>
</feature>
<dbReference type="InterPro" id="IPR036429">
    <property type="entry name" value="SpoA-like_sf"/>
</dbReference>
<reference evidence="2 3" key="1">
    <citation type="submission" date="2016-04" db="EMBL/GenBank/DDBJ databases">
        <title>ATOL: Assembling a taxonomically balanced genome-scale reconstruction of the evolutionary history of the Enterobacteriaceae.</title>
        <authorList>
            <person name="Plunkett G.III."/>
            <person name="Neeno-Eckwall E.C."/>
            <person name="Glasner J.D."/>
            <person name="Perna N.T."/>
        </authorList>
    </citation>
    <scope>NUCLEOTIDE SEQUENCE [LARGE SCALE GENOMIC DNA]</scope>
    <source>
        <strain evidence="2 3">ATCC 51602</strain>
    </source>
</reference>
<comment type="caution">
    <text evidence="2">The sequence shown here is derived from an EMBL/GenBank/DDBJ whole genome shotgun (WGS) entry which is preliminary data.</text>
</comment>
<dbReference type="InterPro" id="IPR001543">
    <property type="entry name" value="FliN-like_C"/>
</dbReference>
<sequence length="294" mass="33374">MVNQKKSYKSRVIAPEQGKLYPTMELGQEQEIRLLQVYVDSAMERISIMLGQFLRSVGCIRVEPLELEFRELSPVEQKQWIWCAALAPLGGRASKMFRFGMHRATSAFLTESALGLKPANPADTNNDQPPSETELRFLNLLGNTLTQGVIAENPYLQELSWQQQPSDSPERKGLCMTMQLVFHEHTWPLTLHWHTEFAELLDKGSDQTPVAPPITRHQLEESLRKIPVQLKTTLFSRKLTILELEKLLQGELLPIVLQERVTLGCGGFSMGVGRIYDRNGHLAFQLHDVSQQTS</sequence>
<keyword evidence="3" id="KW-1185">Reference proteome</keyword>
<dbReference type="EMBL" id="LXEQ01000033">
    <property type="protein sequence ID" value="OAT28092.1"/>
    <property type="molecule type" value="Genomic_DNA"/>
</dbReference>
<evidence type="ECO:0000313" key="2">
    <source>
        <dbReference type="EMBL" id="OAT28092.1"/>
    </source>
</evidence>
<name>A0ABX2W8V3_9ENTR</name>
<proteinExistence type="predicted"/>
<organism evidence="2 3">
    <name type="scientific">Buttiauxella ferragutiae ATCC 51602</name>
    <dbReference type="NCBI Taxonomy" id="1354252"/>
    <lineage>
        <taxon>Bacteria</taxon>
        <taxon>Pseudomonadati</taxon>
        <taxon>Pseudomonadota</taxon>
        <taxon>Gammaproteobacteria</taxon>
        <taxon>Enterobacterales</taxon>
        <taxon>Enterobacteriaceae</taxon>
        <taxon>Buttiauxella</taxon>
    </lineage>
</organism>
<dbReference type="Pfam" id="PF01052">
    <property type="entry name" value="FliMN_C"/>
    <property type="match status" value="1"/>
</dbReference>
<dbReference type="Proteomes" id="UP000078407">
    <property type="component" value="Unassembled WGS sequence"/>
</dbReference>
<gene>
    <name evidence="2" type="ORF">M976_01931</name>
</gene>